<dbReference type="GO" id="GO:0015385">
    <property type="term" value="F:sodium:proton antiporter activity"/>
    <property type="evidence" value="ECO:0007669"/>
    <property type="project" value="TreeGrafter"/>
</dbReference>
<dbReference type="RefSeq" id="WP_183772179.1">
    <property type="nucleotide sequence ID" value="NZ_JACIDK010000002.1"/>
</dbReference>
<dbReference type="InterPro" id="IPR052946">
    <property type="entry name" value="Alkaline_pH_Ca-Antiporter"/>
</dbReference>
<accession>A0A839ZZA2</accession>
<keyword evidence="2 5" id="KW-0812">Transmembrane</keyword>
<feature type="transmembrane region" description="Helical" evidence="5">
    <location>
        <begin position="127"/>
        <end position="149"/>
    </location>
</feature>
<feature type="transmembrane region" description="Helical" evidence="5">
    <location>
        <begin position="95"/>
        <end position="115"/>
    </location>
</feature>
<proteinExistence type="predicted"/>
<evidence type="ECO:0000313" key="8">
    <source>
        <dbReference type="Proteomes" id="UP000530564"/>
    </source>
</evidence>
<evidence type="ECO:0000256" key="3">
    <source>
        <dbReference type="ARBA" id="ARBA00022989"/>
    </source>
</evidence>
<protein>
    <submittedName>
        <fullName evidence="7">Ca2+:H+ antiporter</fullName>
    </submittedName>
</protein>
<dbReference type="PANTHER" id="PTHR37958:SF1">
    <property type="entry name" value="SODIUM-POTASSIUM_PROTON ANTIPORTER CHAA"/>
    <property type="match status" value="1"/>
</dbReference>
<dbReference type="Pfam" id="PF01699">
    <property type="entry name" value="Na_Ca_ex"/>
    <property type="match status" value="2"/>
</dbReference>
<dbReference type="Proteomes" id="UP000530564">
    <property type="component" value="Unassembled WGS sequence"/>
</dbReference>
<feature type="transmembrane region" description="Helical" evidence="5">
    <location>
        <begin position="248"/>
        <end position="267"/>
    </location>
</feature>
<evidence type="ECO:0000256" key="1">
    <source>
        <dbReference type="ARBA" id="ARBA00004141"/>
    </source>
</evidence>
<evidence type="ECO:0000313" key="7">
    <source>
        <dbReference type="EMBL" id="MBB3891374.1"/>
    </source>
</evidence>
<gene>
    <name evidence="7" type="ORF">GGQ61_002091</name>
</gene>
<dbReference type="InterPro" id="IPR004837">
    <property type="entry name" value="NaCa_Exmemb"/>
</dbReference>
<dbReference type="AlphaFoldDB" id="A0A839ZZA2"/>
<feature type="transmembrane region" description="Helical" evidence="5">
    <location>
        <begin position="33"/>
        <end position="53"/>
    </location>
</feature>
<dbReference type="PANTHER" id="PTHR37958">
    <property type="entry name" value="SODIUM-POTASSIUM/PROTON ANTIPORTER CHAA"/>
    <property type="match status" value="1"/>
</dbReference>
<feature type="transmembrane region" description="Helical" evidence="5">
    <location>
        <begin position="60"/>
        <end position="83"/>
    </location>
</feature>
<organism evidence="7 8">
    <name type="scientific">Phenylobacterium haematophilum</name>
    <dbReference type="NCBI Taxonomy" id="98513"/>
    <lineage>
        <taxon>Bacteria</taxon>
        <taxon>Pseudomonadati</taxon>
        <taxon>Pseudomonadota</taxon>
        <taxon>Alphaproteobacteria</taxon>
        <taxon>Caulobacterales</taxon>
        <taxon>Caulobacteraceae</taxon>
        <taxon>Phenylobacterium</taxon>
    </lineage>
</organism>
<feature type="transmembrane region" description="Helical" evidence="5">
    <location>
        <begin position="161"/>
        <end position="180"/>
    </location>
</feature>
<feature type="domain" description="Sodium/calcium exchanger membrane region" evidence="6">
    <location>
        <begin position="33"/>
        <end position="183"/>
    </location>
</feature>
<feature type="transmembrane region" description="Helical" evidence="5">
    <location>
        <begin position="279"/>
        <end position="308"/>
    </location>
</feature>
<comment type="subcellular location">
    <subcellularLocation>
        <location evidence="1">Membrane</location>
        <topology evidence="1">Multi-pass membrane protein</topology>
    </subcellularLocation>
</comment>
<dbReference type="EMBL" id="JACIDK010000002">
    <property type="protein sequence ID" value="MBB3891374.1"/>
    <property type="molecule type" value="Genomic_DNA"/>
</dbReference>
<evidence type="ECO:0000256" key="4">
    <source>
        <dbReference type="ARBA" id="ARBA00023136"/>
    </source>
</evidence>
<keyword evidence="3 5" id="KW-1133">Transmembrane helix</keyword>
<keyword evidence="8" id="KW-1185">Reference proteome</keyword>
<reference evidence="7 8" key="1">
    <citation type="submission" date="2020-08" db="EMBL/GenBank/DDBJ databases">
        <title>Genomic Encyclopedia of Type Strains, Phase IV (KMG-IV): sequencing the most valuable type-strain genomes for metagenomic binning, comparative biology and taxonomic classification.</title>
        <authorList>
            <person name="Goeker M."/>
        </authorList>
    </citation>
    <scope>NUCLEOTIDE SEQUENCE [LARGE SCALE GENOMIC DNA]</scope>
    <source>
        <strain evidence="7 8">DSM 21793</strain>
    </source>
</reference>
<feature type="transmembrane region" description="Helical" evidence="5">
    <location>
        <begin position="209"/>
        <end position="228"/>
    </location>
</feature>
<feature type="transmembrane region" description="Helical" evidence="5">
    <location>
        <begin position="314"/>
        <end position="331"/>
    </location>
</feature>
<evidence type="ECO:0000259" key="6">
    <source>
        <dbReference type="Pfam" id="PF01699"/>
    </source>
</evidence>
<feature type="transmembrane region" description="Helical" evidence="5">
    <location>
        <begin position="338"/>
        <end position="357"/>
    </location>
</feature>
<dbReference type="GO" id="GO:0005886">
    <property type="term" value="C:plasma membrane"/>
    <property type="evidence" value="ECO:0007669"/>
    <property type="project" value="TreeGrafter"/>
</dbReference>
<keyword evidence="4 5" id="KW-0472">Membrane</keyword>
<sequence>MPKIGLPAWTWLSPIVGSLLLFGSKLGGPYDLVLAIGLVACVLAAVHHAEVVAHKIGEPYGTLVLAVAVTVIEVSLIVSLMLSSGPAGAGLARDTVFAAIMIILNGLVGLCLLLGGARHLEQRYGQAGVSAALATLAALAVLTLVLPNYTTSAAGPVYSNSQLAFVGLVSLVLYGTFVLVQTMRHRDYFLPSGSAAHDEDAHAAPPTALAAWLSLALLVVALVTVVLLAKSLAPTIEAAVAGAGAPKAVVGVIIAGLVLLPESLAAVRAARADRLQTSLNLALGSALASIGLTIPVVAVVSLVMGWPLSLGLDAKAMVLLMLTLLVTTLSLATGRTTVLQGVVHLVLFAVYLFTTIVP</sequence>
<dbReference type="GO" id="GO:0015386">
    <property type="term" value="F:potassium:proton antiporter activity"/>
    <property type="evidence" value="ECO:0007669"/>
    <property type="project" value="TreeGrafter"/>
</dbReference>
<comment type="caution">
    <text evidence="7">The sequence shown here is derived from an EMBL/GenBank/DDBJ whole genome shotgun (WGS) entry which is preliminary data.</text>
</comment>
<evidence type="ECO:0000256" key="5">
    <source>
        <dbReference type="SAM" id="Phobius"/>
    </source>
</evidence>
<evidence type="ECO:0000256" key="2">
    <source>
        <dbReference type="ARBA" id="ARBA00022692"/>
    </source>
</evidence>
<name>A0A839ZZA2_9CAUL</name>
<feature type="domain" description="Sodium/calcium exchanger membrane region" evidence="6">
    <location>
        <begin position="214"/>
        <end position="356"/>
    </location>
</feature>